<sequence>MAVPATHHFGWSHNLKGVFMMSITKRITALWLVLAFLNGFLPILGSQQAEASGVMPQLPTVVSSVYEDYESKSVGDALLTSGNYQLTVQQDPSEAGNKVARQLYGSTAPSGYTPTMSFTPLTGTFVLDQKVRLDGSGNNLYYVMYMRTQSGNIPVPIWRIHYPGSNPGLYLTKANGSGEENVVPANLIQTQVWYAIRTVINTSTATYDIYLLDQAGNRLYGSTGRHLPTVIGTTTVDYSAGFKWLYGKHSGSTLGYAATYSDDLFLYTMSAATQAEFLVNNAEIGRNKAEITYADGKVAALAAGTVKTNMQMRLSALRTGMVAQASAAVYTAEQSELEADLAAAQALLRELPDDEDISTLQTRVNALAGRINHWYLNNDYQLNSLNSIVFNQNNYDVRVQKDADGTGNYVAKMTFGQIPTSGFWGGSSFASPIKGTVLYEKSFRFEGTGTGLYHLQTIRTQDGNQSVNLFRIQAPGNASGVYVGKADGSAGEDRLAIGSIVNDRWYRIIVVMHLEEATYDIHIIDSSSSEVIESSLGRHLLIKNANTQPINYTLGIKSTAVRITGTAASYGDAALYMDDEHMYGNTSSRIAAHVQSLLDHIREETIYYSSSLKQRIIQSIVLYPDRAYSYVRNKRKMISTDHPDVRPELVNGIAMAPVQFLANQLGWTGSWNESQTVYTVTYGGTTLQLYPGLPTMTVNGVLMPLDHPAVRETNALQVPIGNVGQVFGLTLFQDNARGVWVLDANPNLFDPINDAALLDELNKVRFGIRPPTITVNATAAEPSGVSAQQSEFNDRNSAASVEQLAKKLAGVLDPTVPGLTDFRQLVTSEDYEGALMAFRSYFLNKLRNINTFNWDQELLSFTFGKGDSMPDELLYNILTTPDMRKILIGEPGRIDWRFEAPATNAGYASRNNYMWHIDQFYPLLNRFNSSGNLSYLDKWGDYVDDWALHSHGYDAILPAEIPDADQSGARAVVYLMRQLKLLADHLPADGEGLPATTLARVLIKMQEEYPPISIVYGRSNPQNWTTGIFTSLIMNGLLLSEFKDSSFYLREGFRRMEDFGTTHYMPDGTESEQSLSYNREDLRYGAGLAYQVVKTLRPDLMPPEREAEIKERLMARAKLMSHALNLKGKFPAGFRIDWRDWTATVKELLQDAIPEALQDSNIAAILAIGSGSPIPAEPDFTSEWFPYGGYSFIRSGWMPDSQEAFLFSSSHPGNYGYHSLQGNNMLSIQAFGQDMVVPGEVGAYDNIPSPLTVDGDMQNYSYGISSWGHRQTLVSSWDEPADLRWYESPSFQFTEGMYEGHYGKDEGTGTDDTAHQRMLTLLQEQGLWIVTDRLISGGTHNYRMDLRLPSQVIGSRSPGYRVFDPTHIERGQSDARSGYMRTQDPGVSNLSVYQFGSSAITTTGTVETVAATNLYKVSDFYRLSASFSGSGDQALVSVIYPRQTQQAELISIEPRNGSGVAGFKAIMSDGKVVQYQAAADKNEVLSLGSVSIQGEALLLLTDVNGDTKGMALGVTVMSESGTPQNVSFEFEIRNGVMQQLGSINKPVGEVTITPGADVFVDSVTVTMATYTAGASIHYTLDGSIPTLSSSLYTGPFVLTNSAKVKARAFRAGVTNVKDTIDSTNVSSVRTATFTKQALRQAVSASTVSGVVYRYYAGDWKDLMVHMDRMDPTSLGTASGLFDFSAKATDGAYGFEYSGWLDIPSDGVYTFRAPEEWLLPNIMAGYDLQLFIGDEQWYPITGRQGFGTWSIALEHGLHRIQVRYVDYRGQTAAAYNIPNLTPRIWEGVIPNLTISGPNMTEQALPSSMLRRNP</sequence>
<dbReference type="InterPro" id="IPR031680">
    <property type="entry name" value="Hepar_II_III_N"/>
</dbReference>
<feature type="domain" description="PA14" evidence="1">
    <location>
        <begin position="1645"/>
        <end position="1792"/>
    </location>
</feature>
<dbReference type="InterPro" id="IPR008929">
    <property type="entry name" value="Chondroitin_lyas"/>
</dbReference>
<dbReference type="InterPro" id="IPR036582">
    <property type="entry name" value="Mao_N_sf"/>
</dbReference>
<dbReference type="Pfam" id="PF07833">
    <property type="entry name" value="Cu_amine_oxidN1"/>
    <property type="match status" value="1"/>
</dbReference>
<dbReference type="InterPro" id="IPR012854">
    <property type="entry name" value="Cu_amine_oxidase-like_N"/>
</dbReference>
<comment type="caution">
    <text evidence="2">The sequence shown here is derived from an EMBL/GenBank/DDBJ whole genome shotgun (WGS) entry which is preliminary data.</text>
</comment>
<proteinExistence type="predicted"/>
<dbReference type="SUPFAM" id="SSF48230">
    <property type="entry name" value="Chondroitin AC/alginate lyase"/>
    <property type="match status" value="1"/>
</dbReference>
<protein>
    <recommendedName>
        <fullName evidence="1">PA14 domain-containing protein</fullName>
    </recommendedName>
</protein>
<dbReference type="Gene3D" id="2.70.98.70">
    <property type="match status" value="1"/>
</dbReference>
<dbReference type="PROSITE" id="PS51820">
    <property type="entry name" value="PA14"/>
    <property type="match status" value="1"/>
</dbReference>
<dbReference type="SUPFAM" id="SSF55383">
    <property type="entry name" value="Copper amine oxidase, domain N"/>
    <property type="match status" value="1"/>
</dbReference>
<dbReference type="Gene3D" id="3.30.457.10">
    <property type="entry name" value="Copper amine oxidase-like, N-terminal domain"/>
    <property type="match status" value="1"/>
</dbReference>
<evidence type="ECO:0000313" key="3">
    <source>
        <dbReference type="Proteomes" id="UP000653578"/>
    </source>
</evidence>
<reference evidence="2 3" key="1">
    <citation type="submission" date="2019-10" db="EMBL/GenBank/DDBJ databases">
        <title>Description of Paenibacillus humi sp. nov.</title>
        <authorList>
            <person name="Carlier A."/>
            <person name="Qi S."/>
        </authorList>
    </citation>
    <scope>NUCLEOTIDE SEQUENCE [LARGE SCALE GENOMIC DNA]</scope>
    <source>
        <strain evidence="2 3">LMG 31461</strain>
    </source>
</reference>
<accession>A0ABX1X3G1</accession>
<evidence type="ECO:0000259" key="1">
    <source>
        <dbReference type="PROSITE" id="PS51820"/>
    </source>
</evidence>
<dbReference type="InterPro" id="IPR037524">
    <property type="entry name" value="PA14/GLEYA"/>
</dbReference>
<dbReference type="EMBL" id="WHNY01000004">
    <property type="protein sequence ID" value="NOU62600.1"/>
    <property type="molecule type" value="Genomic_DNA"/>
</dbReference>
<dbReference type="Pfam" id="PF13290">
    <property type="entry name" value="CHB_HEX_C_1"/>
    <property type="match status" value="1"/>
</dbReference>
<name>A0ABX1X3G1_9BACL</name>
<dbReference type="InterPro" id="IPR059177">
    <property type="entry name" value="GH29D-like_dom"/>
</dbReference>
<dbReference type="Proteomes" id="UP000653578">
    <property type="component" value="Unassembled WGS sequence"/>
</dbReference>
<evidence type="ECO:0000313" key="2">
    <source>
        <dbReference type="EMBL" id="NOU62600.1"/>
    </source>
</evidence>
<dbReference type="Gene3D" id="1.50.10.100">
    <property type="entry name" value="Chondroitin AC/alginate lyase"/>
    <property type="match status" value="1"/>
</dbReference>
<gene>
    <name evidence="2" type="ORF">GC096_00895</name>
</gene>
<organism evidence="2 3">
    <name type="scientific">Paenibacillus plantarum</name>
    <dbReference type="NCBI Taxonomy" id="2654975"/>
    <lineage>
        <taxon>Bacteria</taxon>
        <taxon>Bacillati</taxon>
        <taxon>Bacillota</taxon>
        <taxon>Bacilli</taxon>
        <taxon>Bacillales</taxon>
        <taxon>Paenibacillaceae</taxon>
        <taxon>Paenibacillus</taxon>
    </lineage>
</organism>
<dbReference type="Pfam" id="PF16889">
    <property type="entry name" value="Hepar_II_III_N"/>
    <property type="match status" value="1"/>
</dbReference>
<keyword evidence="3" id="KW-1185">Reference proteome</keyword>